<proteinExistence type="predicted"/>
<keyword evidence="7" id="KW-1185">Reference proteome</keyword>
<protein>
    <recommendedName>
        <fullName evidence="5">Homeobox domain-containing protein</fullName>
    </recommendedName>
</protein>
<dbReference type="SUPFAM" id="SSF46689">
    <property type="entry name" value="Homeodomain-like"/>
    <property type="match status" value="1"/>
</dbReference>
<dbReference type="InterPro" id="IPR050224">
    <property type="entry name" value="TALE_homeobox"/>
</dbReference>
<evidence type="ECO:0000313" key="6">
    <source>
        <dbReference type="EMBL" id="DBA03748.1"/>
    </source>
</evidence>
<dbReference type="SMART" id="SM00389">
    <property type="entry name" value="HOX"/>
    <property type="match status" value="1"/>
</dbReference>
<dbReference type="GO" id="GO:0003677">
    <property type="term" value="F:DNA binding"/>
    <property type="evidence" value="ECO:0007669"/>
    <property type="project" value="UniProtKB-UniRule"/>
</dbReference>
<feature type="DNA-binding region" description="Homeobox" evidence="4">
    <location>
        <begin position="181"/>
        <end position="243"/>
    </location>
</feature>
<dbReference type="AlphaFoldDB" id="A0AAV2Z8J5"/>
<dbReference type="EMBL" id="DAKRPA010000016">
    <property type="protein sequence ID" value="DBA03748.1"/>
    <property type="molecule type" value="Genomic_DNA"/>
</dbReference>
<reference evidence="6" key="2">
    <citation type="journal article" date="2023" name="Microbiol Resour">
        <title>Decontamination and Annotation of the Draft Genome Sequence of the Oomycete Lagenidium giganteum ARSEF 373.</title>
        <authorList>
            <person name="Morgan W.R."/>
            <person name="Tartar A."/>
        </authorList>
    </citation>
    <scope>NUCLEOTIDE SEQUENCE</scope>
    <source>
        <strain evidence="6">ARSEF 373</strain>
    </source>
</reference>
<evidence type="ECO:0000256" key="1">
    <source>
        <dbReference type="ARBA" id="ARBA00023125"/>
    </source>
</evidence>
<dbReference type="InterPro" id="IPR001356">
    <property type="entry name" value="HD"/>
</dbReference>
<keyword evidence="2 4" id="KW-0371">Homeobox</keyword>
<dbReference type="PROSITE" id="PS50071">
    <property type="entry name" value="HOMEOBOX_2"/>
    <property type="match status" value="1"/>
</dbReference>
<dbReference type="Gene3D" id="1.10.10.60">
    <property type="entry name" value="Homeodomain-like"/>
    <property type="match status" value="1"/>
</dbReference>
<reference evidence="6" key="1">
    <citation type="submission" date="2022-11" db="EMBL/GenBank/DDBJ databases">
        <authorList>
            <person name="Morgan W.R."/>
            <person name="Tartar A."/>
        </authorList>
    </citation>
    <scope>NUCLEOTIDE SEQUENCE</scope>
    <source>
        <strain evidence="6">ARSEF 373</strain>
    </source>
</reference>
<dbReference type="InterPro" id="IPR008422">
    <property type="entry name" value="KN_HD"/>
</dbReference>
<dbReference type="InterPro" id="IPR009057">
    <property type="entry name" value="Homeodomain-like_sf"/>
</dbReference>
<comment type="caution">
    <text evidence="6">The sequence shown here is derived from an EMBL/GenBank/DDBJ whole genome shotgun (WGS) entry which is preliminary data.</text>
</comment>
<feature type="domain" description="Homeobox" evidence="5">
    <location>
        <begin position="179"/>
        <end position="242"/>
    </location>
</feature>
<evidence type="ECO:0000313" key="7">
    <source>
        <dbReference type="Proteomes" id="UP001146120"/>
    </source>
</evidence>
<sequence length="278" mass="31810">MTFPNRANYVPGQMRRERRYPVQAQSAMPDDTLKLQQELLAALADMPKIQSKEVALEQLDMAEKSLLEDPMFDCDEMRNHFLTFSALGVDVAASEAAVFAPQFQSTPHHPTETPHPPVLEDFRMAFDMMPDPLVKKNYGQAWQNLVKFASTKAAPRQPATGAIPASNSALLAAFDTSQQRGPKKRTNLSKEAKTVLRQWFEDHLHHPYPSEEEKEWLGTQGGITIEQVNNWFINTRGRKWKPMLTRLMADKEAGNCKLFDQMVQRIEEPYRRSPTQRK</sequence>
<dbReference type="GO" id="GO:0006355">
    <property type="term" value="P:regulation of DNA-templated transcription"/>
    <property type="evidence" value="ECO:0007669"/>
    <property type="project" value="InterPro"/>
</dbReference>
<evidence type="ECO:0000256" key="3">
    <source>
        <dbReference type="ARBA" id="ARBA00023242"/>
    </source>
</evidence>
<evidence type="ECO:0000259" key="5">
    <source>
        <dbReference type="PROSITE" id="PS50071"/>
    </source>
</evidence>
<dbReference type="PANTHER" id="PTHR11850">
    <property type="entry name" value="HOMEOBOX PROTEIN TRANSCRIPTION FACTORS"/>
    <property type="match status" value="1"/>
</dbReference>
<dbReference type="Proteomes" id="UP001146120">
    <property type="component" value="Unassembled WGS sequence"/>
</dbReference>
<organism evidence="6 7">
    <name type="scientific">Lagenidium giganteum</name>
    <dbReference type="NCBI Taxonomy" id="4803"/>
    <lineage>
        <taxon>Eukaryota</taxon>
        <taxon>Sar</taxon>
        <taxon>Stramenopiles</taxon>
        <taxon>Oomycota</taxon>
        <taxon>Peronosporomycetes</taxon>
        <taxon>Pythiales</taxon>
        <taxon>Pythiaceae</taxon>
    </lineage>
</organism>
<evidence type="ECO:0000256" key="4">
    <source>
        <dbReference type="PROSITE-ProRule" id="PRU00108"/>
    </source>
</evidence>
<comment type="subcellular location">
    <subcellularLocation>
        <location evidence="4">Nucleus</location>
    </subcellularLocation>
</comment>
<dbReference type="Pfam" id="PF05920">
    <property type="entry name" value="Homeobox_KN"/>
    <property type="match status" value="1"/>
</dbReference>
<accession>A0AAV2Z8J5</accession>
<keyword evidence="1 4" id="KW-0238">DNA-binding</keyword>
<name>A0AAV2Z8J5_9STRA</name>
<dbReference type="GO" id="GO:0005634">
    <property type="term" value="C:nucleus"/>
    <property type="evidence" value="ECO:0007669"/>
    <property type="project" value="UniProtKB-SubCell"/>
</dbReference>
<evidence type="ECO:0000256" key="2">
    <source>
        <dbReference type="ARBA" id="ARBA00023155"/>
    </source>
</evidence>
<dbReference type="CDD" id="cd00086">
    <property type="entry name" value="homeodomain"/>
    <property type="match status" value="1"/>
</dbReference>
<gene>
    <name evidence="6" type="ORF">N0F65_004165</name>
</gene>
<keyword evidence="3 4" id="KW-0539">Nucleus</keyword>